<sequence>MKLLLVEDDEQDQKICGNAVNDFNSENPTANISLEICCCVNEVESKLKDECFDGIIIDMKLSSEKADEGNQVIQELKKMLSRIPVVIMTGTPDVAEREDFPLVSIYRKGEVEYLELIKEFWHIYRTGLTKIMGGRGTIEEKLTTIFIDNLLPILKKNLSEQNSWIGYAKMDSDRTEKALLRYALNHLIHHLDNDISRCYPEEMYIYPPMNSRINTGSILKHNNSEQHYIVMNPACDLAERTNGGCKTDRALLVEIQTIESIFPNFDWKKLSKNNIGILKDTYRNNKELYYHWLPKTFFYSGGVVNFRRISTYAERDISHLFSSPIAQISPPFLKDIVSRFSSYYARQGQPDIDVNIDMN</sequence>
<evidence type="ECO:0000313" key="1">
    <source>
        <dbReference type="EMBL" id="NYA27758.1"/>
    </source>
</evidence>
<protein>
    <submittedName>
        <fullName evidence="1">Response regulator</fullName>
    </submittedName>
</protein>
<organism evidence="1 2">
    <name type="scientific">Haemophilus haemolyticus</name>
    <dbReference type="NCBI Taxonomy" id="726"/>
    <lineage>
        <taxon>Bacteria</taxon>
        <taxon>Pseudomonadati</taxon>
        <taxon>Pseudomonadota</taxon>
        <taxon>Gammaproteobacteria</taxon>
        <taxon>Pasteurellales</taxon>
        <taxon>Pasteurellaceae</taxon>
        <taxon>Haemophilus</taxon>
    </lineage>
</organism>
<reference evidence="1 2" key="1">
    <citation type="submission" date="2020-07" db="EMBL/GenBank/DDBJ databases">
        <title>Genus Haemophilus, Bergeys manual.</title>
        <authorList>
            <person name="Noerskov-Lauritsen N."/>
        </authorList>
    </citation>
    <scope>NUCLEOTIDE SEQUENCE [LARGE SCALE GENOMIC DNA]</scope>
    <source>
        <strain evidence="1 2">CCUG30047</strain>
    </source>
</reference>
<dbReference type="AlphaFoldDB" id="A0A852PR96"/>
<accession>A0A852PR96</accession>
<dbReference type="Proteomes" id="UP000590599">
    <property type="component" value="Unassembled WGS sequence"/>
</dbReference>
<dbReference type="InterPro" id="IPR011006">
    <property type="entry name" value="CheY-like_superfamily"/>
</dbReference>
<dbReference type="SUPFAM" id="SSF52172">
    <property type="entry name" value="CheY-like"/>
    <property type="match status" value="1"/>
</dbReference>
<dbReference type="Gene3D" id="3.40.50.2300">
    <property type="match status" value="1"/>
</dbReference>
<name>A0A852PR96_HAEHA</name>
<evidence type="ECO:0000313" key="2">
    <source>
        <dbReference type="Proteomes" id="UP000590599"/>
    </source>
</evidence>
<dbReference type="EMBL" id="JACBKA010000019">
    <property type="protein sequence ID" value="NYA27758.1"/>
    <property type="molecule type" value="Genomic_DNA"/>
</dbReference>
<gene>
    <name evidence="1" type="ORF">HZI69_07930</name>
</gene>
<comment type="caution">
    <text evidence="1">The sequence shown here is derived from an EMBL/GenBank/DDBJ whole genome shotgun (WGS) entry which is preliminary data.</text>
</comment>
<proteinExistence type="predicted"/>